<organism evidence="2 3">
    <name type="scientific">Polaromonas eurypsychrophila</name>
    <dbReference type="NCBI Taxonomy" id="1614635"/>
    <lineage>
        <taxon>Bacteria</taxon>
        <taxon>Pseudomonadati</taxon>
        <taxon>Pseudomonadota</taxon>
        <taxon>Betaproteobacteria</taxon>
        <taxon>Burkholderiales</taxon>
        <taxon>Comamonadaceae</taxon>
        <taxon>Polaromonas</taxon>
    </lineage>
</organism>
<proteinExistence type="predicted"/>
<dbReference type="PROSITE" id="PS51257">
    <property type="entry name" value="PROKAR_LIPOPROTEIN"/>
    <property type="match status" value="1"/>
</dbReference>
<dbReference type="PROSITE" id="PS51318">
    <property type="entry name" value="TAT"/>
    <property type="match status" value="1"/>
</dbReference>
<dbReference type="InterPro" id="IPR006311">
    <property type="entry name" value="TAT_signal"/>
</dbReference>
<keyword evidence="3" id="KW-1185">Reference proteome</keyword>
<dbReference type="EMBL" id="BMIG01000002">
    <property type="protein sequence ID" value="GGA90739.1"/>
    <property type="molecule type" value="Genomic_DNA"/>
</dbReference>
<dbReference type="AlphaFoldDB" id="A0A916SAJ0"/>
<protein>
    <recommendedName>
        <fullName evidence="4">Twin-arginine translocation pathway signal protein</fullName>
    </recommendedName>
</protein>
<dbReference type="RefSeq" id="WP_229676171.1">
    <property type="nucleotide sequence ID" value="NZ_BMIG01000002.1"/>
</dbReference>
<dbReference type="SUPFAM" id="SSF55469">
    <property type="entry name" value="FMN-dependent nitroreductase-like"/>
    <property type="match status" value="1"/>
</dbReference>
<dbReference type="GO" id="GO:0016491">
    <property type="term" value="F:oxidoreductase activity"/>
    <property type="evidence" value="ECO:0007669"/>
    <property type="project" value="InterPro"/>
</dbReference>
<reference evidence="2" key="2">
    <citation type="submission" date="2020-09" db="EMBL/GenBank/DDBJ databases">
        <authorList>
            <person name="Sun Q."/>
            <person name="Zhou Y."/>
        </authorList>
    </citation>
    <scope>NUCLEOTIDE SEQUENCE</scope>
    <source>
        <strain evidence="2">CGMCC 1.15322</strain>
    </source>
</reference>
<dbReference type="NCBIfam" id="NF047509">
    <property type="entry name" value="Rv3131_FMN_oxido"/>
    <property type="match status" value="1"/>
</dbReference>
<keyword evidence="1" id="KW-0732">Signal</keyword>
<dbReference type="Proteomes" id="UP000620596">
    <property type="component" value="Unassembled WGS sequence"/>
</dbReference>
<dbReference type="InterPro" id="IPR000415">
    <property type="entry name" value="Nitroreductase-like"/>
</dbReference>
<feature type="signal peptide" evidence="1">
    <location>
        <begin position="1"/>
        <end position="21"/>
    </location>
</feature>
<accession>A0A916SAJ0</accession>
<evidence type="ECO:0008006" key="4">
    <source>
        <dbReference type="Google" id="ProtNLM"/>
    </source>
</evidence>
<gene>
    <name evidence="2" type="ORF">GCM10011496_09570</name>
</gene>
<feature type="chain" id="PRO_5037620806" description="Twin-arginine translocation pathway signal protein" evidence="1">
    <location>
        <begin position="22"/>
        <end position="388"/>
    </location>
</feature>
<reference evidence="2" key="1">
    <citation type="journal article" date="2014" name="Int. J. Syst. Evol. Microbiol.">
        <title>Complete genome sequence of Corynebacterium casei LMG S-19264T (=DSM 44701T), isolated from a smear-ripened cheese.</title>
        <authorList>
            <consortium name="US DOE Joint Genome Institute (JGI-PGF)"/>
            <person name="Walter F."/>
            <person name="Albersmeier A."/>
            <person name="Kalinowski J."/>
            <person name="Ruckert C."/>
        </authorList>
    </citation>
    <scope>NUCLEOTIDE SEQUENCE</scope>
    <source>
        <strain evidence="2">CGMCC 1.15322</strain>
    </source>
</reference>
<dbReference type="Gene3D" id="3.40.109.10">
    <property type="entry name" value="NADH Oxidase"/>
    <property type="match status" value="1"/>
</dbReference>
<name>A0A916SAJ0_9BURK</name>
<evidence type="ECO:0000313" key="3">
    <source>
        <dbReference type="Proteomes" id="UP000620596"/>
    </source>
</evidence>
<evidence type="ECO:0000256" key="1">
    <source>
        <dbReference type="SAM" id="SignalP"/>
    </source>
</evidence>
<comment type="caution">
    <text evidence="2">The sequence shown here is derived from an EMBL/GenBank/DDBJ whole genome shotgun (WGS) entry which is preliminary data.</text>
</comment>
<sequence>MINRRNFVRIAGGGVVLGATAGLTACSSAFPDEAVAAWSGPAAGTTDVRHWVLSYAILAPHSHNLQSWLVDLRQPGEIMLYCDLNRLLPETDPLSRQIMMSQGTFLELLHLAARQKGIRADITLFPQGEFGPATLDKRPVARIVLAADAAIKPDPLFAEILKRHTNREAYEAREPAAAALQAIAASVAPHPVRTGFVGAAQPEALQQHRAIAREAWRIELVTPRTIMESFKVLRVGPREIAEHRDGLSINTPMVRALTALGLFDRSKAPGPDDSATTGQIKSFNEKIAATPAFFWMVTEGNDRKTQVNAGRAYARAQLAATVQGLVMQPLSQALQEYPEQAKPYADIHTLLQSPAPRYTVQMWTRLGYAPAVGPSPRRGLQAHLIQSA</sequence>
<evidence type="ECO:0000313" key="2">
    <source>
        <dbReference type="EMBL" id="GGA90739.1"/>
    </source>
</evidence>